<protein>
    <submittedName>
        <fullName evidence="1">Uncharacterized protein</fullName>
    </submittedName>
</protein>
<gene>
    <name evidence="1" type="ORF">ABFV83_19745</name>
</gene>
<name>A0AAU7PP36_9FIRM</name>
<sequence>MIIQKSPPCGWAASDGTGCCMRSNTLRVYLYAQNAWAGKMKEGTVDEN</sequence>
<reference evidence="1" key="1">
    <citation type="submission" date="2024-06" db="EMBL/GenBank/DDBJ databases">
        <title>Lacrimispora cavernae sp. nov., a novel anaerobe isolated from bat guano pile inside a cave.</title>
        <authorList>
            <person name="Miller S.L."/>
            <person name="Lu N."/>
            <person name="King J."/>
            <person name="Sankaranarayanan K."/>
            <person name="Lawson P.A."/>
        </authorList>
    </citation>
    <scope>NUCLEOTIDE SEQUENCE</scope>
    <source>
        <strain evidence="1">BS-2</strain>
    </source>
</reference>
<organism evidence="1">
    <name type="scientific">Lacrimispora sp. BS-2</name>
    <dbReference type="NCBI Taxonomy" id="3151850"/>
    <lineage>
        <taxon>Bacteria</taxon>
        <taxon>Bacillati</taxon>
        <taxon>Bacillota</taxon>
        <taxon>Clostridia</taxon>
        <taxon>Lachnospirales</taxon>
        <taxon>Lachnospiraceae</taxon>
        <taxon>Lacrimispora</taxon>
    </lineage>
</organism>
<proteinExistence type="predicted"/>
<dbReference type="AlphaFoldDB" id="A0AAU7PP36"/>
<dbReference type="EMBL" id="CP157940">
    <property type="protein sequence ID" value="XBS54010.1"/>
    <property type="molecule type" value="Genomic_DNA"/>
</dbReference>
<dbReference type="RefSeq" id="WP_349946357.1">
    <property type="nucleotide sequence ID" value="NZ_CP157940.1"/>
</dbReference>
<evidence type="ECO:0000313" key="1">
    <source>
        <dbReference type="EMBL" id="XBS54010.1"/>
    </source>
</evidence>
<accession>A0AAU7PP36</accession>